<accession>Q5DD97</accession>
<protein>
    <submittedName>
        <fullName evidence="1">SJCHGC09211 protein</fullName>
    </submittedName>
</protein>
<sequence>MQLMKSAEVMSHKSCSMDLYLRHGSTASQLLSSSKSSANSATSNALDIYQYAKCFEITTRRCVRKKHWRTYEMTLKYKYKAPTMLTSVSNGNLFETTNDYLVDMPSTAEPMRNEGIVSRSRRTLYFDKLP</sequence>
<reference evidence="1" key="1">
    <citation type="submission" date="2004-11" db="EMBL/GenBank/DDBJ databases">
        <title>The full-length cDNA sequences of Schistosoma japonicum genes.</title>
        <authorList>
            <person name="Han Z."/>
        </authorList>
    </citation>
    <scope>NUCLEOTIDE SEQUENCE</scope>
</reference>
<organism evidence="1">
    <name type="scientific">Schistosoma japonicum</name>
    <name type="common">Blood fluke</name>
    <dbReference type="NCBI Taxonomy" id="6182"/>
    <lineage>
        <taxon>Eukaryota</taxon>
        <taxon>Metazoa</taxon>
        <taxon>Spiralia</taxon>
        <taxon>Lophotrochozoa</taxon>
        <taxon>Platyhelminthes</taxon>
        <taxon>Trematoda</taxon>
        <taxon>Digenea</taxon>
        <taxon>Strigeidida</taxon>
        <taxon>Schistosomatoidea</taxon>
        <taxon>Schistosomatidae</taxon>
        <taxon>Schistosoma</taxon>
    </lineage>
</organism>
<name>Q5DD97_SCHJA</name>
<dbReference type="AlphaFoldDB" id="Q5DD97"/>
<proteinExistence type="evidence at transcript level"/>
<reference evidence="1" key="2">
    <citation type="journal article" date="2006" name="PLoS Pathog.">
        <title>New perspectives on host-parasite interplay by comparative transcriptomic and proteomic analyses of Schistosoma japonicum.</title>
        <authorList>
            <person name="Liu F."/>
            <person name="Lu J."/>
            <person name="Hu W."/>
            <person name="Wang S.Y."/>
            <person name="Cui S.J."/>
            <person name="Chi M."/>
            <person name="Yan Q."/>
            <person name="Wang X.R."/>
            <person name="Song H.D."/>
            <person name="Xu X.N."/>
            <person name="Wang J.J."/>
            <person name="Zhang X.L."/>
            <person name="Zhang X."/>
            <person name="Wang Z.Q."/>
            <person name="Xue C.L."/>
            <person name="Brindley P.J."/>
            <person name="McManus D.P."/>
            <person name="Yang P.Y."/>
            <person name="Feng Z."/>
            <person name="Chen Z."/>
            <person name="Han Z.G."/>
        </authorList>
    </citation>
    <scope>NUCLEOTIDE SEQUENCE</scope>
</reference>
<evidence type="ECO:0000313" key="1">
    <source>
        <dbReference type="EMBL" id="AAW26209.1"/>
    </source>
</evidence>
<dbReference type="EMBL" id="AY814477">
    <property type="protein sequence ID" value="AAW26209.1"/>
    <property type="molecule type" value="mRNA"/>
</dbReference>